<reference evidence="1 2" key="1">
    <citation type="submission" date="2022-01" db="EMBL/GenBank/DDBJ databases">
        <title>A high-quality chromosome-level genome assembly of rohu carp, Labeo rohita.</title>
        <authorList>
            <person name="Arick M.A. II"/>
            <person name="Hsu C.-Y."/>
            <person name="Magbanua Z."/>
            <person name="Pechanova O."/>
            <person name="Grover C."/>
            <person name="Miller E."/>
            <person name="Thrash A."/>
            <person name="Ezzel L."/>
            <person name="Alam S."/>
            <person name="Benzie J."/>
            <person name="Hamilton M."/>
            <person name="Karsi A."/>
            <person name="Lawrence M.L."/>
            <person name="Peterson D.G."/>
        </authorList>
    </citation>
    <scope>NUCLEOTIDE SEQUENCE [LARGE SCALE GENOMIC DNA]</scope>
    <source>
        <strain evidence="2">BAU-BD-2019</strain>
        <tissue evidence="1">Blood</tissue>
    </source>
</reference>
<comment type="caution">
    <text evidence="1">The sequence shown here is derived from an EMBL/GenBank/DDBJ whole genome shotgun (WGS) entry which is preliminary data.</text>
</comment>
<gene>
    <name evidence="1" type="ORF">H4Q32_000647</name>
</gene>
<accession>A0ABQ8LIX3</accession>
<dbReference type="Proteomes" id="UP000830375">
    <property type="component" value="Unassembled WGS sequence"/>
</dbReference>
<evidence type="ECO:0000313" key="1">
    <source>
        <dbReference type="EMBL" id="KAI2650618.1"/>
    </source>
</evidence>
<dbReference type="EMBL" id="JACTAM010000022">
    <property type="protein sequence ID" value="KAI2650618.1"/>
    <property type="molecule type" value="Genomic_DNA"/>
</dbReference>
<keyword evidence="2" id="KW-1185">Reference proteome</keyword>
<sequence>MTTHLVLVNSSGFTSDPLENWLQLIVKRVSHGVLREICWKSQE</sequence>
<evidence type="ECO:0000313" key="2">
    <source>
        <dbReference type="Proteomes" id="UP000830375"/>
    </source>
</evidence>
<proteinExistence type="predicted"/>
<name>A0ABQ8LIX3_LABRO</name>
<protein>
    <submittedName>
        <fullName evidence="1">Uncharacterized protein</fullName>
    </submittedName>
</protein>
<organism evidence="1 2">
    <name type="scientific">Labeo rohita</name>
    <name type="common">Indian major carp</name>
    <name type="synonym">Cyprinus rohita</name>
    <dbReference type="NCBI Taxonomy" id="84645"/>
    <lineage>
        <taxon>Eukaryota</taxon>
        <taxon>Metazoa</taxon>
        <taxon>Chordata</taxon>
        <taxon>Craniata</taxon>
        <taxon>Vertebrata</taxon>
        <taxon>Euteleostomi</taxon>
        <taxon>Actinopterygii</taxon>
        <taxon>Neopterygii</taxon>
        <taxon>Teleostei</taxon>
        <taxon>Ostariophysi</taxon>
        <taxon>Cypriniformes</taxon>
        <taxon>Cyprinidae</taxon>
        <taxon>Labeoninae</taxon>
        <taxon>Labeonini</taxon>
        <taxon>Labeo</taxon>
    </lineage>
</organism>